<dbReference type="EMBL" id="KQ981993">
    <property type="protein sequence ID" value="KYN31014.1"/>
    <property type="molecule type" value="Genomic_DNA"/>
</dbReference>
<dbReference type="Proteomes" id="UP000078541">
    <property type="component" value="Unassembled WGS sequence"/>
</dbReference>
<reference evidence="1 2" key="1">
    <citation type="submission" date="2016-03" db="EMBL/GenBank/DDBJ databases">
        <title>Trachymyrmex septentrionalis WGS genome.</title>
        <authorList>
            <person name="Nygaard S."/>
            <person name="Hu H."/>
            <person name="Boomsma J."/>
            <person name="Zhang G."/>
        </authorList>
    </citation>
    <scope>NUCLEOTIDE SEQUENCE [LARGE SCALE GENOMIC DNA]</scope>
    <source>
        <strain evidence="1">Tsep2-gDNA-1</strain>
        <tissue evidence="1">Whole body</tissue>
    </source>
</reference>
<dbReference type="AlphaFoldDB" id="A0A195ET04"/>
<gene>
    <name evidence="1" type="ORF">ALC56_14826</name>
</gene>
<protein>
    <submittedName>
        <fullName evidence="1">Uncharacterized protein</fullName>
    </submittedName>
</protein>
<evidence type="ECO:0000313" key="1">
    <source>
        <dbReference type="EMBL" id="KYN31014.1"/>
    </source>
</evidence>
<keyword evidence="2" id="KW-1185">Reference proteome</keyword>
<sequence length="130" mass="15152">MSATIMMRQNHAAGSRRRGFLDTHPCSPFVLLYHHDSRVARMPHTWNEMDEVDQNRYVAKIALKFRPPIDIFQLFLTRRCKARRRRLRECRGQDANVFGVASTPRVTMRATHVAVVRSHLSWSHLLFPAA</sequence>
<organism evidence="1 2">
    <name type="scientific">Trachymyrmex septentrionalis</name>
    <dbReference type="NCBI Taxonomy" id="34720"/>
    <lineage>
        <taxon>Eukaryota</taxon>
        <taxon>Metazoa</taxon>
        <taxon>Ecdysozoa</taxon>
        <taxon>Arthropoda</taxon>
        <taxon>Hexapoda</taxon>
        <taxon>Insecta</taxon>
        <taxon>Pterygota</taxon>
        <taxon>Neoptera</taxon>
        <taxon>Endopterygota</taxon>
        <taxon>Hymenoptera</taxon>
        <taxon>Apocrita</taxon>
        <taxon>Aculeata</taxon>
        <taxon>Formicoidea</taxon>
        <taxon>Formicidae</taxon>
        <taxon>Myrmicinae</taxon>
        <taxon>Trachymyrmex</taxon>
    </lineage>
</organism>
<proteinExistence type="predicted"/>
<evidence type="ECO:0000313" key="2">
    <source>
        <dbReference type="Proteomes" id="UP000078541"/>
    </source>
</evidence>
<name>A0A195ET04_9HYME</name>
<accession>A0A195ET04</accession>